<sequence length="73" mass="8103">MGSIDGPFPRHQIDTGSALRVATRFKLVVDIVDRERPTIRQFVQRLAGARGSGKAEATDRFSQGATASLLRWY</sequence>
<dbReference type="Proteomes" id="UP000076959">
    <property type="component" value="Unassembled WGS sequence"/>
</dbReference>
<name>A0A176YKQ1_9BRAD</name>
<reference evidence="1 2" key="1">
    <citation type="submission" date="2016-03" db="EMBL/GenBank/DDBJ databases">
        <title>Draft Genome Sequence of the Strain BR 10245 (Bradyrhizobium sp.) isolated from nodules of Centrolobium paraense.</title>
        <authorList>
            <person name="Simoes-Araujo J.L.Sr."/>
            <person name="Barauna A.C."/>
            <person name="Silva K."/>
            <person name="Zilli J.E."/>
        </authorList>
    </citation>
    <scope>NUCLEOTIDE SEQUENCE [LARGE SCALE GENOMIC DNA]</scope>
    <source>
        <strain evidence="1 2">BR 10245</strain>
    </source>
</reference>
<protein>
    <submittedName>
        <fullName evidence="1">Uncharacterized protein</fullName>
    </submittedName>
</protein>
<dbReference type="STRING" id="1505087.AYJ54_17900"/>
<evidence type="ECO:0000313" key="2">
    <source>
        <dbReference type="Proteomes" id="UP000076959"/>
    </source>
</evidence>
<gene>
    <name evidence="1" type="ORF">AYJ54_17900</name>
</gene>
<comment type="caution">
    <text evidence="1">The sequence shown here is derived from an EMBL/GenBank/DDBJ whole genome shotgun (WGS) entry which is preliminary data.</text>
</comment>
<accession>A0A176YKQ1</accession>
<keyword evidence="2" id="KW-1185">Reference proteome</keyword>
<organism evidence="1 2">
    <name type="scientific">Bradyrhizobium centrolobii</name>
    <dbReference type="NCBI Taxonomy" id="1505087"/>
    <lineage>
        <taxon>Bacteria</taxon>
        <taxon>Pseudomonadati</taxon>
        <taxon>Pseudomonadota</taxon>
        <taxon>Alphaproteobacteria</taxon>
        <taxon>Hyphomicrobiales</taxon>
        <taxon>Nitrobacteraceae</taxon>
        <taxon>Bradyrhizobium</taxon>
    </lineage>
</organism>
<proteinExistence type="predicted"/>
<dbReference type="AlphaFoldDB" id="A0A176YKQ1"/>
<evidence type="ECO:0000313" key="1">
    <source>
        <dbReference type="EMBL" id="OAF07201.1"/>
    </source>
</evidence>
<dbReference type="EMBL" id="LUUB01000070">
    <property type="protein sequence ID" value="OAF07201.1"/>
    <property type="molecule type" value="Genomic_DNA"/>
</dbReference>